<dbReference type="SUPFAM" id="SSF51569">
    <property type="entry name" value="Aldolase"/>
    <property type="match status" value="1"/>
</dbReference>
<dbReference type="RefSeq" id="WP_190919133.1">
    <property type="nucleotide sequence ID" value="NZ_JACXIZ010000026.1"/>
</dbReference>
<dbReference type="FunFam" id="3.20.20.70:FF:000047">
    <property type="entry name" value="3-dehydroquinate dehydratase"/>
    <property type="match status" value="1"/>
</dbReference>
<dbReference type="InterPro" id="IPR001381">
    <property type="entry name" value="DHquinase_I"/>
</dbReference>
<keyword evidence="3" id="KW-0028">Amino-acid biosynthesis</keyword>
<dbReference type="Proteomes" id="UP000621560">
    <property type="component" value="Unassembled WGS sequence"/>
</dbReference>
<evidence type="ECO:0000256" key="6">
    <source>
        <dbReference type="ARBA" id="ARBA00073643"/>
    </source>
</evidence>
<comment type="catalytic activity">
    <reaction evidence="1">
        <text>3-dehydroquinate = 3-dehydroshikimate + H2O</text>
        <dbReference type="Rhea" id="RHEA:21096"/>
        <dbReference type="ChEBI" id="CHEBI:15377"/>
        <dbReference type="ChEBI" id="CHEBI:16630"/>
        <dbReference type="ChEBI" id="CHEBI:32364"/>
        <dbReference type="EC" id="4.2.1.10"/>
    </reaction>
</comment>
<dbReference type="EMBL" id="JACXIZ010000026">
    <property type="protein sequence ID" value="MBD2846587.1"/>
    <property type="molecule type" value="Genomic_DNA"/>
</dbReference>
<dbReference type="GO" id="GO:0046279">
    <property type="term" value="P:3,4-dihydroxybenzoate biosynthetic process"/>
    <property type="evidence" value="ECO:0007669"/>
    <property type="project" value="UniProtKB-ARBA"/>
</dbReference>
<protein>
    <recommendedName>
        <fullName evidence="6">3-dehydroquinate dehydratase</fullName>
        <ecNumber evidence="2">4.2.1.10</ecNumber>
    </recommendedName>
</protein>
<dbReference type="InterPro" id="IPR013785">
    <property type="entry name" value="Aldolase_TIM"/>
</dbReference>
<evidence type="ECO:0000256" key="5">
    <source>
        <dbReference type="ARBA" id="ARBA00023270"/>
    </source>
</evidence>
<dbReference type="PANTHER" id="PTHR43699:SF1">
    <property type="entry name" value="3-DEHYDROQUINATE DEHYDRATASE"/>
    <property type="match status" value="1"/>
</dbReference>
<dbReference type="Pfam" id="PF01487">
    <property type="entry name" value="DHquinase_I"/>
    <property type="match status" value="1"/>
</dbReference>
<evidence type="ECO:0000256" key="4">
    <source>
        <dbReference type="ARBA" id="ARBA00023239"/>
    </source>
</evidence>
<keyword evidence="8" id="KW-1185">Reference proteome</keyword>
<keyword evidence="4" id="KW-0456">Lyase</keyword>
<evidence type="ECO:0000313" key="7">
    <source>
        <dbReference type="EMBL" id="MBD2846587.1"/>
    </source>
</evidence>
<gene>
    <name evidence="7" type="ORF">IDH44_15410</name>
</gene>
<dbReference type="Gene3D" id="3.20.20.70">
    <property type="entry name" value="Aldolase class I"/>
    <property type="match status" value="1"/>
</dbReference>
<sequence>MKNTYKPQLQVRSAQLGGGAYLLCVPLVSATREQLIADARAALAYRPDLLEWRADYQTCYPQPAPIAETLATLRQIAGDTPILFTSRHAAEDGAQAISEEEKFRLLDEVSRTGMADLVDIELRYGDARITQWKERWSGTGLRLIVSAHNFKRGWRPERIQDILRKEQQAGADIVKLVTRVKHVRELAELAEAIQEARETFLRVPVIAGVVGSLSPMMRMMGDRLGSDLTFVSAGAGKSHASQLHIDDLRRLRGHLEAPSSAPR</sequence>
<evidence type="ECO:0000256" key="3">
    <source>
        <dbReference type="ARBA" id="ARBA00023141"/>
    </source>
</evidence>
<dbReference type="AlphaFoldDB" id="A0A927GTC8"/>
<dbReference type="EC" id="4.2.1.10" evidence="2"/>
<dbReference type="CDD" id="cd00502">
    <property type="entry name" value="DHQase_I"/>
    <property type="match status" value="1"/>
</dbReference>
<comment type="caution">
    <text evidence="7">The sequence shown here is derived from an EMBL/GenBank/DDBJ whole genome shotgun (WGS) entry which is preliminary data.</text>
</comment>
<keyword evidence="3" id="KW-0057">Aromatic amino acid biosynthesis</keyword>
<evidence type="ECO:0000256" key="2">
    <source>
        <dbReference type="ARBA" id="ARBA00012060"/>
    </source>
</evidence>
<evidence type="ECO:0000256" key="1">
    <source>
        <dbReference type="ARBA" id="ARBA00001864"/>
    </source>
</evidence>
<name>A0A927GTC8_9BACL</name>
<dbReference type="InterPro" id="IPR050146">
    <property type="entry name" value="Type-I_3-dehydroquinase"/>
</dbReference>
<dbReference type="GO" id="GO:0009073">
    <property type="term" value="P:aromatic amino acid family biosynthetic process"/>
    <property type="evidence" value="ECO:0007669"/>
    <property type="project" value="UniProtKB-KW"/>
</dbReference>
<dbReference type="PANTHER" id="PTHR43699">
    <property type="entry name" value="3-DEHYDROQUINATE DEHYDRATASE"/>
    <property type="match status" value="1"/>
</dbReference>
<accession>A0A927GTC8</accession>
<proteinExistence type="predicted"/>
<dbReference type="GO" id="GO:0003855">
    <property type="term" value="F:3-dehydroquinate dehydratase activity"/>
    <property type="evidence" value="ECO:0007669"/>
    <property type="project" value="UniProtKB-EC"/>
</dbReference>
<organism evidence="7 8">
    <name type="scientific">Paenibacillus sabuli</name>
    <dbReference type="NCBI Taxonomy" id="2772509"/>
    <lineage>
        <taxon>Bacteria</taxon>
        <taxon>Bacillati</taxon>
        <taxon>Bacillota</taxon>
        <taxon>Bacilli</taxon>
        <taxon>Bacillales</taxon>
        <taxon>Paenibacillaceae</taxon>
        <taxon>Paenibacillus</taxon>
    </lineage>
</organism>
<reference evidence="7" key="1">
    <citation type="submission" date="2020-09" db="EMBL/GenBank/DDBJ databases">
        <title>A novel bacterium of genus Paenibacillus, isolated from South China Sea.</title>
        <authorList>
            <person name="Huang H."/>
            <person name="Mo K."/>
            <person name="Hu Y."/>
        </authorList>
    </citation>
    <scope>NUCLEOTIDE SEQUENCE</scope>
    <source>
        <strain evidence="7">IB182496</strain>
    </source>
</reference>
<keyword evidence="5" id="KW-0704">Schiff base</keyword>
<evidence type="ECO:0000313" key="8">
    <source>
        <dbReference type="Proteomes" id="UP000621560"/>
    </source>
</evidence>